<name>A0AAE4HNV8_ENTGA</name>
<organism evidence="6 7">
    <name type="scientific">Enterococcus gallinarum</name>
    <dbReference type="NCBI Taxonomy" id="1353"/>
    <lineage>
        <taxon>Bacteria</taxon>
        <taxon>Bacillati</taxon>
        <taxon>Bacillota</taxon>
        <taxon>Bacilli</taxon>
        <taxon>Lactobacillales</taxon>
        <taxon>Enterococcaceae</taxon>
        <taxon>Enterococcus</taxon>
    </lineage>
</organism>
<dbReference type="PROSITE" id="PS51677">
    <property type="entry name" value="NODB"/>
    <property type="match status" value="1"/>
</dbReference>
<gene>
    <name evidence="6" type="ORF">P7E30_06180</name>
</gene>
<keyword evidence="2" id="KW-0378">Hydrolase</keyword>
<dbReference type="RefSeq" id="WP_311809815.1">
    <property type="nucleotide sequence ID" value="NZ_JARPZN010000003.1"/>
</dbReference>
<evidence type="ECO:0000256" key="2">
    <source>
        <dbReference type="ARBA" id="ARBA00022801"/>
    </source>
</evidence>
<reference evidence="6" key="1">
    <citation type="submission" date="2023-03" db="EMBL/GenBank/DDBJ databases">
        <authorList>
            <person name="Shen W."/>
            <person name="Cai J."/>
        </authorList>
    </citation>
    <scope>NUCLEOTIDE SEQUENCE</scope>
    <source>
        <strain evidence="6">K69-2</strain>
    </source>
</reference>
<evidence type="ECO:0000259" key="5">
    <source>
        <dbReference type="PROSITE" id="PS51677"/>
    </source>
</evidence>
<evidence type="ECO:0000313" key="7">
    <source>
        <dbReference type="Proteomes" id="UP001183682"/>
    </source>
</evidence>
<accession>A0AAE4HNV8</accession>
<evidence type="ECO:0000256" key="1">
    <source>
        <dbReference type="ARBA" id="ARBA00022723"/>
    </source>
</evidence>
<dbReference type="GO" id="GO:0016810">
    <property type="term" value="F:hydrolase activity, acting on carbon-nitrogen (but not peptide) bonds"/>
    <property type="evidence" value="ECO:0007669"/>
    <property type="project" value="InterPro"/>
</dbReference>
<feature type="region of interest" description="Disordered" evidence="3">
    <location>
        <begin position="32"/>
        <end position="93"/>
    </location>
</feature>
<dbReference type="Proteomes" id="UP001183682">
    <property type="component" value="Unassembled WGS sequence"/>
</dbReference>
<dbReference type="GO" id="GO:0016020">
    <property type="term" value="C:membrane"/>
    <property type="evidence" value="ECO:0007669"/>
    <property type="project" value="TreeGrafter"/>
</dbReference>
<dbReference type="InterPro" id="IPR050248">
    <property type="entry name" value="Polysacc_deacetylase_ArnD"/>
</dbReference>
<dbReference type="GO" id="GO:0005975">
    <property type="term" value="P:carbohydrate metabolic process"/>
    <property type="evidence" value="ECO:0007669"/>
    <property type="project" value="InterPro"/>
</dbReference>
<sequence length="282" mass="31295">MKKIRLLITGFIFLLVLCGCARISEEFARGKTENNLSQSSELTSNSSSSRTVTSNNKATTETSLENILESTTETEEIPSNKKKVALTFDDGPDPSNTPKLLELLKKEKVPATFFLVGQNVEMYPEVVKAIAKDGQTIGSHTYDHQDLSTLDESGMTNEITKTDQSIKKLTGKKTAYFRPPYGSVNAKAAELINRPIIQWSVDSEDWKSKDAQMIIDKVTSSVYDGSIILLHDIHPETIAAVPEIIRDLKKEDYQFVSLDTLLNNPSSNETYYGENDHRPAGG</sequence>
<dbReference type="InterPro" id="IPR002509">
    <property type="entry name" value="NODB_dom"/>
</dbReference>
<dbReference type="Pfam" id="PF01522">
    <property type="entry name" value="Polysacc_deac_1"/>
    <property type="match status" value="1"/>
</dbReference>
<dbReference type="EMBL" id="JARPZN010000003">
    <property type="protein sequence ID" value="MDT2689786.1"/>
    <property type="molecule type" value="Genomic_DNA"/>
</dbReference>
<dbReference type="PANTHER" id="PTHR10587:SF133">
    <property type="entry name" value="CHITIN DEACETYLASE 1-RELATED"/>
    <property type="match status" value="1"/>
</dbReference>
<dbReference type="InterPro" id="IPR011330">
    <property type="entry name" value="Glyco_hydro/deAcase_b/a-brl"/>
</dbReference>
<dbReference type="Gene3D" id="3.20.20.370">
    <property type="entry name" value="Glycoside hydrolase/deacetylase"/>
    <property type="match status" value="1"/>
</dbReference>
<feature type="domain" description="VWFA" evidence="4">
    <location>
        <begin position="34"/>
        <end position="159"/>
    </location>
</feature>
<dbReference type="InterPro" id="IPR002035">
    <property type="entry name" value="VWF_A"/>
</dbReference>
<feature type="domain" description="NodB homology" evidence="5">
    <location>
        <begin position="82"/>
        <end position="256"/>
    </location>
</feature>
<dbReference type="PANTHER" id="PTHR10587">
    <property type="entry name" value="GLYCOSYL TRANSFERASE-RELATED"/>
    <property type="match status" value="1"/>
</dbReference>
<dbReference type="SUPFAM" id="SSF88713">
    <property type="entry name" value="Glycoside hydrolase/deacetylase"/>
    <property type="match status" value="1"/>
</dbReference>
<dbReference type="PROSITE" id="PS51257">
    <property type="entry name" value="PROKAR_LIPOPROTEIN"/>
    <property type="match status" value="1"/>
</dbReference>
<evidence type="ECO:0000313" key="6">
    <source>
        <dbReference type="EMBL" id="MDT2689786.1"/>
    </source>
</evidence>
<feature type="compositionally biased region" description="Low complexity" evidence="3">
    <location>
        <begin position="34"/>
        <end position="56"/>
    </location>
</feature>
<dbReference type="PROSITE" id="PS50234">
    <property type="entry name" value="VWFA"/>
    <property type="match status" value="1"/>
</dbReference>
<evidence type="ECO:0000256" key="3">
    <source>
        <dbReference type="SAM" id="MobiDB-lite"/>
    </source>
</evidence>
<proteinExistence type="predicted"/>
<protein>
    <submittedName>
        <fullName evidence="6">Polysaccharide deacetylase family protein</fullName>
    </submittedName>
</protein>
<dbReference type="AlphaFoldDB" id="A0AAE4HNV8"/>
<keyword evidence="1" id="KW-0479">Metal-binding</keyword>
<comment type="caution">
    <text evidence="6">The sequence shown here is derived from an EMBL/GenBank/DDBJ whole genome shotgun (WGS) entry which is preliminary data.</text>
</comment>
<feature type="compositionally biased region" description="Polar residues" evidence="3">
    <location>
        <begin position="57"/>
        <end position="71"/>
    </location>
</feature>
<dbReference type="GO" id="GO:0046872">
    <property type="term" value="F:metal ion binding"/>
    <property type="evidence" value="ECO:0007669"/>
    <property type="project" value="UniProtKB-KW"/>
</dbReference>
<evidence type="ECO:0000259" key="4">
    <source>
        <dbReference type="PROSITE" id="PS50234"/>
    </source>
</evidence>